<dbReference type="PANTHER" id="PTHR47328">
    <property type="match status" value="1"/>
</dbReference>
<dbReference type="Gene3D" id="3.30.1330.40">
    <property type="entry name" value="RutC-like"/>
    <property type="match status" value="1"/>
</dbReference>
<proteinExistence type="inferred from homology"/>
<evidence type="ECO:0000313" key="3">
    <source>
        <dbReference type="Proteomes" id="UP001549145"/>
    </source>
</evidence>
<keyword evidence="3" id="KW-1185">Reference proteome</keyword>
<dbReference type="InterPro" id="IPR019897">
    <property type="entry name" value="RidA_CS"/>
</dbReference>
<evidence type="ECO:0000313" key="2">
    <source>
        <dbReference type="EMBL" id="MET3694513.1"/>
    </source>
</evidence>
<organism evidence="2 3">
    <name type="scientific">Methylobacterium goesingense</name>
    <dbReference type="NCBI Taxonomy" id="243690"/>
    <lineage>
        <taxon>Bacteria</taxon>
        <taxon>Pseudomonadati</taxon>
        <taxon>Pseudomonadota</taxon>
        <taxon>Alphaproteobacteria</taxon>
        <taxon>Hyphomicrobiales</taxon>
        <taxon>Methylobacteriaceae</taxon>
        <taxon>Methylobacterium</taxon>
    </lineage>
</organism>
<dbReference type="Proteomes" id="UP001549145">
    <property type="component" value="Unassembled WGS sequence"/>
</dbReference>
<dbReference type="InterPro" id="IPR035959">
    <property type="entry name" value="RutC-like_sf"/>
</dbReference>
<dbReference type="InterPro" id="IPR035709">
    <property type="entry name" value="YoaB-like"/>
</dbReference>
<evidence type="ECO:0000256" key="1">
    <source>
        <dbReference type="ARBA" id="ARBA00010552"/>
    </source>
</evidence>
<name>A0ABV2L9I4_9HYPH</name>
<dbReference type="Pfam" id="PF01042">
    <property type="entry name" value="Ribonuc_L-PSP"/>
    <property type="match status" value="1"/>
</dbReference>
<protein>
    <submittedName>
        <fullName evidence="2">Enamine deaminase RidA (YjgF/YER057c/UK114 family)</fullName>
    </submittedName>
</protein>
<dbReference type="PROSITE" id="PS01094">
    <property type="entry name" value="UPF0076"/>
    <property type="match status" value="1"/>
</dbReference>
<comment type="similarity">
    <text evidence="1">Belongs to the RutC family.</text>
</comment>
<reference evidence="2 3" key="1">
    <citation type="submission" date="2024-06" db="EMBL/GenBank/DDBJ databases">
        <title>Genomic Encyclopedia of Type Strains, Phase IV (KMG-IV): sequencing the most valuable type-strain genomes for metagenomic binning, comparative biology and taxonomic classification.</title>
        <authorList>
            <person name="Goeker M."/>
        </authorList>
    </citation>
    <scope>NUCLEOTIDE SEQUENCE [LARGE SCALE GENOMIC DNA]</scope>
    <source>
        <strain evidence="2 3">DSM 21331</strain>
    </source>
</reference>
<comment type="caution">
    <text evidence="2">The sequence shown here is derived from an EMBL/GenBank/DDBJ whole genome shotgun (WGS) entry which is preliminary data.</text>
</comment>
<accession>A0ABV2L9I4</accession>
<sequence length="133" mass="14071">MGRRAGPREARFSAMTIQRFESGPRMSQAVTYGDMVFLAGQVAGTVVGAGVTAQTQEILGEIDRLLAAAGTDKSRILTATIYLADIATFAEMNAAWDAWVAKDNPPARATVEAKLAAPEYRVEIVVVAAKGNA</sequence>
<dbReference type="PANTHER" id="PTHR47328:SF1">
    <property type="entry name" value="RUTC FAMILY PROTEIN YOAB"/>
    <property type="match status" value="1"/>
</dbReference>
<dbReference type="EMBL" id="JBEPMM010000015">
    <property type="protein sequence ID" value="MET3694513.1"/>
    <property type="molecule type" value="Genomic_DNA"/>
</dbReference>
<dbReference type="InterPro" id="IPR006175">
    <property type="entry name" value="YjgF/YER057c/UK114"/>
</dbReference>
<dbReference type="SUPFAM" id="SSF55298">
    <property type="entry name" value="YjgF-like"/>
    <property type="match status" value="1"/>
</dbReference>
<dbReference type="CDD" id="cd06150">
    <property type="entry name" value="YjgF_YER057c_UK114_like_2"/>
    <property type="match status" value="1"/>
</dbReference>
<gene>
    <name evidence="2" type="ORF">ABID43_004075</name>
</gene>